<comment type="caution">
    <text evidence="1">The sequence shown here is derived from an EMBL/GenBank/DDBJ whole genome shotgun (WGS) entry which is preliminary data.</text>
</comment>
<dbReference type="Proteomes" id="UP000027583">
    <property type="component" value="Unassembled WGS sequence"/>
</dbReference>
<reference evidence="1 2" key="1">
    <citation type="journal article" date="2014" name="Genome Biol. Evol.">
        <title>Acetic acid bacteria genomes reveal functional traits for adaptation to life in insect guts.</title>
        <authorList>
            <person name="Chouaia B."/>
            <person name="Gaiarsa S."/>
            <person name="Crotti E."/>
            <person name="Comandatore F."/>
            <person name="Degli Esposti M."/>
            <person name="Ricci I."/>
            <person name="Alma A."/>
            <person name="Favia G."/>
            <person name="Bandi C."/>
            <person name="Daffonchio D."/>
        </authorList>
    </citation>
    <scope>NUCLEOTIDE SEQUENCE [LARGE SCALE GENOMIC DNA]</scope>
    <source>
        <strain evidence="1 2">SF2.1</strain>
    </source>
</reference>
<dbReference type="EMBL" id="CBLX010000026">
    <property type="protein sequence ID" value="CDG41069.1"/>
    <property type="molecule type" value="Genomic_DNA"/>
</dbReference>
<accession>A0A060QIS0</accession>
<reference evidence="1 2" key="2">
    <citation type="journal article" date="2014" name="PLoS ONE">
        <title>Evolution of mitochondria reconstructed from the energy metabolism of living bacteria.</title>
        <authorList>
            <person name="Degli Esposti M."/>
            <person name="Chouaia B."/>
            <person name="Comandatore F."/>
            <person name="Crotti E."/>
            <person name="Sassera D."/>
            <person name="Lievens P.M."/>
            <person name="Daffonchio D."/>
            <person name="Bandi C."/>
        </authorList>
    </citation>
    <scope>NUCLEOTIDE SEQUENCE [LARGE SCALE GENOMIC DNA]</scope>
    <source>
        <strain evidence="1 2">SF2.1</strain>
    </source>
</reference>
<organism evidence="1 2">
    <name type="scientific">Asaia bogorensis</name>
    <dbReference type="NCBI Taxonomy" id="91915"/>
    <lineage>
        <taxon>Bacteria</taxon>
        <taxon>Pseudomonadati</taxon>
        <taxon>Pseudomonadota</taxon>
        <taxon>Alphaproteobacteria</taxon>
        <taxon>Acetobacterales</taxon>
        <taxon>Acetobacteraceae</taxon>
        <taxon>Asaia</taxon>
    </lineage>
</organism>
<evidence type="ECO:0000313" key="2">
    <source>
        <dbReference type="Proteomes" id="UP000027583"/>
    </source>
</evidence>
<gene>
    <name evidence="1" type="ORF">ASAP_3024</name>
</gene>
<sequence length="43" mass="4882">MRNTAACDRPDIDRQVNPILIRCLGDLAHFGNVAFIKRNQQTV</sequence>
<proteinExistence type="predicted"/>
<name>A0A060QIS0_9PROT</name>
<protein>
    <submittedName>
        <fullName evidence="1">Uncharacterized protein</fullName>
    </submittedName>
</protein>
<evidence type="ECO:0000313" key="1">
    <source>
        <dbReference type="EMBL" id="CDG41069.1"/>
    </source>
</evidence>
<dbReference type="AlphaFoldDB" id="A0A060QIS0"/>